<dbReference type="Gene3D" id="3.30.450.20">
    <property type="entry name" value="PAS domain"/>
    <property type="match status" value="1"/>
</dbReference>
<dbReference type="NCBIfam" id="TIGR00229">
    <property type="entry name" value="sensory_box"/>
    <property type="match status" value="1"/>
</dbReference>
<dbReference type="SUPFAM" id="SSF55073">
    <property type="entry name" value="Nucleotide cyclase"/>
    <property type="match status" value="1"/>
</dbReference>
<dbReference type="PROSITE" id="PS50113">
    <property type="entry name" value="PAC"/>
    <property type="match status" value="1"/>
</dbReference>
<dbReference type="PANTHER" id="PTHR33121:SF79">
    <property type="entry name" value="CYCLIC DI-GMP PHOSPHODIESTERASE PDED-RELATED"/>
    <property type="match status" value="1"/>
</dbReference>
<evidence type="ECO:0000256" key="1">
    <source>
        <dbReference type="SAM" id="Phobius"/>
    </source>
</evidence>
<accession>A0A2D3W7N4</accession>
<dbReference type="PROSITE" id="PS50887">
    <property type="entry name" value="GGDEF"/>
    <property type="match status" value="1"/>
</dbReference>
<evidence type="ECO:0008006" key="8">
    <source>
        <dbReference type="Google" id="ProtNLM"/>
    </source>
</evidence>
<evidence type="ECO:0000313" key="7">
    <source>
        <dbReference type="Proteomes" id="UP000231638"/>
    </source>
</evidence>
<dbReference type="InterPro" id="IPR050706">
    <property type="entry name" value="Cyclic-di-GMP_PDE-like"/>
</dbReference>
<feature type="transmembrane region" description="Helical" evidence="1">
    <location>
        <begin position="6"/>
        <end position="29"/>
    </location>
</feature>
<dbReference type="PROSITE" id="PS50883">
    <property type="entry name" value="EAL"/>
    <property type="match status" value="1"/>
</dbReference>
<keyword evidence="1" id="KW-1133">Transmembrane helix</keyword>
<dbReference type="STRING" id="366522.GCA_001548055_02513"/>
<dbReference type="EMBL" id="DLUG01000202">
    <property type="protein sequence ID" value="DAB35895.1"/>
    <property type="molecule type" value="Genomic_DNA"/>
</dbReference>
<reference evidence="6 7" key="1">
    <citation type="journal article" date="2017" name="Front. Microbiol.">
        <title>Comparative Genomic Analysis of the Class Epsilonproteobacteria and Proposed Reclassification to Epsilonbacteraeota (phyl. nov.).</title>
        <authorList>
            <person name="Waite D.W."/>
            <person name="Vanwonterghem I."/>
            <person name="Rinke C."/>
            <person name="Parks D.H."/>
            <person name="Zhang Y."/>
            <person name="Takai K."/>
            <person name="Sievert S.M."/>
            <person name="Simon J."/>
            <person name="Campbell B.J."/>
            <person name="Hanson T.E."/>
            <person name="Woyke T."/>
            <person name="Klotz M.G."/>
            <person name="Hugenholtz P."/>
        </authorList>
    </citation>
    <scope>NUCLEOTIDE SEQUENCE [LARGE SCALE GENOMIC DNA]</scope>
    <source>
        <strain evidence="6">UBA11420</strain>
    </source>
</reference>
<dbReference type="InterPro" id="IPR035919">
    <property type="entry name" value="EAL_sf"/>
</dbReference>
<dbReference type="SUPFAM" id="SSF141868">
    <property type="entry name" value="EAL domain-like"/>
    <property type="match status" value="1"/>
</dbReference>
<dbReference type="InterPro" id="IPR043128">
    <property type="entry name" value="Rev_trsase/Diguanyl_cyclase"/>
</dbReference>
<feature type="domain" description="PAC" evidence="3">
    <location>
        <begin position="378"/>
        <end position="432"/>
    </location>
</feature>
<dbReference type="SMART" id="SM00052">
    <property type="entry name" value="EAL"/>
    <property type="match status" value="1"/>
</dbReference>
<evidence type="ECO:0000259" key="3">
    <source>
        <dbReference type="PROSITE" id="PS50113"/>
    </source>
</evidence>
<dbReference type="Pfam" id="PF00563">
    <property type="entry name" value="EAL"/>
    <property type="match status" value="1"/>
</dbReference>
<dbReference type="CDD" id="cd01948">
    <property type="entry name" value="EAL"/>
    <property type="match status" value="1"/>
</dbReference>
<gene>
    <name evidence="6" type="ORF">CFH80_07810</name>
</gene>
<dbReference type="AlphaFoldDB" id="A0A2D3W7N4"/>
<dbReference type="Pfam" id="PF13426">
    <property type="entry name" value="PAS_9"/>
    <property type="match status" value="1"/>
</dbReference>
<organism evidence="6 7">
    <name type="scientific">Sulfurospirillum cavolei</name>
    <dbReference type="NCBI Taxonomy" id="366522"/>
    <lineage>
        <taxon>Bacteria</taxon>
        <taxon>Pseudomonadati</taxon>
        <taxon>Campylobacterota</taxon>
        <taxon>Epsilonproteobacteria</taxon>
        <taxon>Campylobacterales</taxon>
        <taxon>Sulfurospirillaceae</taxon>
        <taxon>Sulfurospirillum</taxon>
    </lineage>
</organism>
<dbReference type="GO" id="GO:0071111">
    <property type="term" value="F:cyclic-guanylate-specific phosphodiesterase activity"/>
    <property type="evidence" value="ECO:0007669"/>
    <property type="project" value="InterPro"/>
</dbReference>
<evidence type="ECO:0000259" key="4">
    <source>
        <dbReference type="PROSITE" id="PS50883"/>
    </source>
</evidence>
<dbReference type="SMART" id="SM00091">
    <property type="entry name" value="PAS"/>
    <property type="match status" value="1"/>
</dbReference>
<dbReference type="CDD" id="cd00130">
    <property type="entry name" value="PAS"/>
    <property type="match status" value="1"/>
</dbReference>
<dbReference type="PANTHER" id="PTHR33121">
    <property type="entry name" value="CYCLIC DI-GMP PHOSPHODIESTERASE PDEF"/>
    <property type="match status" value="1"/>
</dbReference>
<dbReference type="SMART" id="SM00267">
    <property type="entry name" value="GGDEF"/>
    <property type="match status" value="1"/>
</dbReference>
<dbReference type="InterPro" id="IPR029787">
    <property type="entry name" value="Nucleotide_cyclase"/>
</dbReference>
<dbReference type="Gene3D" id="3.20.20.450">
    <property type="entry name" value="EAL domain"/>
    <property type="match status" value="1"/>
</dbReference>
<dbReference type="InterPro" id="IPR007892">
    <property type="entry name" value="CHASE4"/>
</dbReference>
<feature type="non-terminal residue" evidence="6">
    <location>
        <position position="811"/>
    </location>
</feature>
<protein>
    <recommendedName>
        <fullName evidence="8">Diguanylate cyclase</fullName>
    </recommendedName>
</protein>
<dbReference type="InterPro" id="IPR001633">
    <property type="entry name" value="EAL_dom"/>
</dbReference>
<keyword evidence="1" id="KW-0472">Membrane</keyword>
<feature type="domain" description="GGDEF" evidence="5">
    <location>
        <begin position="452"/>
        <end position="587"/>
    </location>
</feature>
<comment type="caution">
    <text evidence="6">The sequence shown here is derived from an EMBL/GenBank/DDBJ whole genome shotgun (WGS) entry which is preliminary data.</text>
</comment>
<dbReference type="SMART" id="SM00086">
    <property type="entry name" value="PAC"/>
    <property type="match status" value="1"/>
</dbReference>
<dbReference type="InterPro" id="IPR000700">
    <property type="entry name" value="PAS-assoc_C"/>
</dbReference>
<dbReference type="Pfam" id="PF00990">
    <property type="entry name" value="GGDEF"/>
    <property type="match status" value="1"/>
</dbReference>
<dbReference type="InterPro" id="IPR001610">
    <property type="entry name" value="PAC"/>
</dbReference>
<dbReference type="InterPro" id="IPR000014">
    <property type="entry name" value="PAS"/>
</dbReference>
<sequence length="811" mass="93470">MKLTKTYTLYTFLILVLTVLLMMGVWFGIKTDEHRNILKEQWSAFERYQSVLELESRLIRKTVYDYAALDALQAFIVSNDTAWGRSHLEPLLKRLDVDAILLFNARKELIYRFDTSAAYTIPDLHRFSAQTPAFKEFFSLDAQTRLNQYFLAPLYAHNASEEHPIGFFVIVRQWDQAFFHEIAKLTRAQTAIIPPLSDKEQLEMPFLLPLKALDDTTVGFLRFEYLPSALMFMTELQTVLFTAGSVILLVAFFLFFLLTRKTFFIPIRYLSKALKTKRYMYIAALSKQKHELGEIARLIVEHDQQSLQLNRYTEAVDEIAIVSKTTPKGIITYVNDAFVNISGYTKEELIGKPHNIVRHPDNPPQFFYDMWQTLKHGRTWKGILKNLRKNGQTYYVKSAIIPMLSAKGEVEEFIAIRYDITDLFEQMEHLKKENVLDLPGRKMLFESVEQCLDPHLAILNICGFRDINTLHGQAFGDSVLQHLCFKIKTALTQCFQLFYLQGDEFALLCCETLSYDDFLQKCDTLLTRLNDEGLIIAGKHYAITLRMGIANGNDYTYNRAEIALEEARKSHKALVVYDDNEGFSKKLQGDIAWNETLRDALVHNRFTVFLQEIVPLNDTAERKKYEVLIRLIDRNGTIIAPFHFLDLAKRMHVYHQLTRFVIQEAIQAALELHCDVSINLAKEDILNVEIASFLLSTLHHYPMLKKRITIELLESEGIENSPEVKAFLQTARAEGCLLAIDDFGSGYSNFEYLLQLQVDFIKIDGSLIKNIDTDSNAYETVKAIVTFAKSLGIQVVAEFVHKHEVLTRVKE</sequence>
<dbReference type="InterPro" id="IPR035965">
    <property type="entry name" value="PAS-like_dom_sf"/>
</dbReference>
<dbReference type="InterPro" id="IPR000160">
    <property type="entry name" value="GGDEF_dom"/>
</dbReference>
<feature type="domain" description="EAL" evidence="4">
    <location>
        <begin position="590"/>
        <end position="811"/>
    </location>
</feature>
<evidence type="ECO:0000259" key="2">
    <source>
        <dbReference type="PROSITE" id="PS50112"/>
    </source>
</evidence>
<feature type="domain" description="PAS" evidence="2">
    <location>
        <begin position="328"/>
        <end position="377"/>
    </location>
</feature>
<name>A0A2D3W7N4_9BACT</name>
<dbReference type="Pfam" id="PF05228">
    <property type="entry name" value="CHASE4"/>
    <property type="match status" value="1"/>
</dbReference>
<proteinExistence type="predicted"/>
<dbReference type="Proteomes" id="UP000231638">
    <property type="component" value="Unassembled WGS sequence"/>
</dbReference>
<dbReference type="PROSITE" id="PS50112">
    <property type="entry name" value="PAS"/>
    <property type="match status" value="1"/>
</dbReference>
<keyword evidence="1" id="KW-0812">Transmembrane</keyword>
<dbReference type="Gene3D" id="3.30.70.270">
    <property type="match status" value="1"/>
</dbReference>
<dbReference type="SUPFAM" id="SSF55785">
    <property type="entry name" value="PYP-like sensor domain (PAS domain)"/>
    <property type="match status" value="1"/>
</dbReference>
<evidence type="ECO:0000259" key="5">
    <source>
        <dbReference type="PROSITE" id="PS50887"/>
    </source>
</evidence>
<evidence type="ECO:0000313" key="6">
    <source>
        <dbReference type="EMBL" id="DAB35895.1"/>
    </source>
</evidence>
<feature type="transmembrane region" description="Helical" evidence="1">
    <location>
        <begin position="238"/>
        <end position="258"/>
    </location>
</feature>